<reference evidence="1" key="1">
    <citation type="submission" date="2022-06" db="EMBL/GenBank/DDBJ databases">
        <title>Vallitalea longa sp. nov., an anaerobic bacterium isolated from marine sediment.</title>
        <authorList>
            <person name="Hirano S."/>
            <person name="Terahara T."/>
            <person name="Mori K."/>
            <person name="Hamada M."/>
            <person name="Matsumoto R."/>
            <person name="Kobayashi T."/>
        </authorList>
    </citation>
    <scope>NUCLEOTIDE SEQUENCE</scope>
    <source>
        <strain evidence="1">SH18-1</strain>
    </source>
</reference>
<name>A0A9W6DHA7_9FIRM</name>
<evidence type="ECO:0000313" key="2">
    <source>
        <dbReference type="Proteomes" id="UP001144256"/>
    </source>
</evidence>
<gene>
    <name evidence="1" type="ORF">SH1V18_31440</name>
</gene>
<accession>A0A9W6DHA7</accession>
<sequence length="387" mass="45981">MDYNIEVNFDVMNRKYSCICNLKLNNKQVSNEKLEFIIHKNINIDDIKANGNYLDYDISDFNQFQFIPEGKKLTIYNSGINDLTITYKCYFEEIELSKVNSIKSNAIELNLYSPWYPLRTDLPYADFNIKINGLEEFDVIQGEKINNQWLLNYKSQNDAYLIAYKDYHVNSVKDNYVDISIYSNSEVGKEIASIIESKIKDIYLFYKKIFGNNNDIFDLTIAVMNRVDGGGYFRNNLIVLPIEQKTDEELMHFLAHELGHKWWNSAETTTWEDWLNESIAELSSWLYMEHEITDFSYKNIINKYKKEIDECPPIKDLERSNKYVYYSRFKGAKILMEFRNKYGYDKLIDILKMLLTIKDHTTDKWLNKIREFESEKMSNWLLGELNK</sequence>
<dbReference type="EMBL" id="BRLB01000011">
    <property type="protein sequence ID" value="GKX30664.1"/>
    <property type="molecule type" value="Genomic_DNA"/>
</dbReference>
<dbReference type="RefSeq" id="WP_281817052.1">
    <property type="nucleotide sequence ID" value="NZ_BRLB01000011.1"/>
</dbReference>
<keyword evidence="2" id="KW-1185">Reference proteome</keyword>
<protein>
    <recommendedName>
        <fullName evidence="3">Peptidase M1 membrane alanine aminopeptidase domain-containing protein</fullName>
    </recommendedName>
</protein>
<organism evidence="1 2">
    <name type="scientific">Vallitalea longa</name>
    <dbReference type="NCBI Taxonomy" id="2936439"/>
    <lineage>
        <taxon>Bacteria</taxon>
        <taxon>Bacillati</taxon>
        <taxon>Bacillota</taxon>
        <taxon>Clostridia</taxon>
        <taxon>Lachnospirales</taxon>
        <taxon>Vallitaleaceae</taxon>
        <taxon>Vallitalea</taxon>
    </lineage>
</organism>
<proteinExistence type="predicted"/>
<dbReference type="AlphaFoldDB" id="A0A9W6DHA7"/>
<evidence type="ECO:0008006" key="3">
    <source>
        <dbReference type="Google" id="ProtNLM"/>
    </source>
</evidence>
<dbReference type="InterPro" id="IPR027268">
    <property type="entry name" value="Peptidase_M4/M1_CTD_sf"/>
</dbReference>
<comment type="caution">
    <text evidence="1">The sequence shown here is derived from an EMBL/GenBank/DDBJ whole genome shotgun (WGS) entry which is preliminary data.</text>
</comment>
<dbReference type="Proteomes" id="UP001144256">
    <property type="component" value="Unassembled WGS sequence"/>
</dbReference>
<dbReference type="SUPFAM" id="SSF55486">
    <property type="entry name" value="Metalloproteases ('zincins'), catalytic domain"/>
    <property type="match status" value="1"/>
</dbReference>
<dbReference type="Gene3D" id="1.10.390.10">
    <property type="entry name" value="Neutral Protease Domain 2"/>
    <property type="match status" value="1"/>
</dbReference>
<evidence type="ECO:0000313" key="1">
    <source>
        <dbReference type="EMBL" id="GKX30664.1"/>
    </source>
</evidence>